<dbReference type="KEGG" id="vao:FA707_06990"/>
<dbReference type="InterPro" id="IPR019757">
    <property type="entry name" value="Pept_S26A_signal_pept_1_Lys-AS"/>
</dbReference>
<dbReference type="EMBL" id="CP039712">
    <property type="protein sequence ID" value="QCI86726.1"/>
    <property type="molecule type" value="Genomic_DNA"/>
</dbReference>
<keyword evidence="6" id="KW-0645">Protease</keyword>
<evidence type="ECO:0000256" key="6">
    <source>
        <dbReference type="RuleBase" id="RU362042"/>
    </source>
</evidence>
<name>A0A4D7CYD8_9ENTE</name>
<dbReference type="PRINTS" id="PR00727">
    <property type="entry name" value="LEADERPTASE"/>
</dbReference>
<evidence type="ECO:0000313" key="7">
    <source>
        <dbReference type="EMBL" id="QCI86726.1"/>
    </source>
</evidence>
<evidence type="ECO:0000313" key="8">
    <source>
        <dbReference type="Proteomes" id="UP000298615"/>
    </source>
</evidence>
<keyword evidence="8" id="KW-1185">Reference proteome</keyword>
<dbReference type="InterPro" id="IPR000223">
    <property type="entry name" value="Pept_S26A_signal_pept_1"/>
</dbReference>
<dbReference type="Proteomes" id="UP000298615">
    <property type="component" value="Chromosome"/>
</dbReference>
<dbReference type="InterPro" id="IPR019533">
    <property type="entry name" value="Peptidase_S26"/>
</dbReference>
<evidence type="ECO:0000256" key="5">
    <source>
        <dbReference type="ARBA" id="ARBA00022801"/>
    </source>
</evidence>
<dbReference type="InterPro" id="IPR019758">
    <property type="entry name" value="Pept_S26A_signal_pept_1_CS"/>
</dbReference>
<feature type="transmembrane region" description="Helical" evidence="6">
    <location>
        <begin position="12"/>
        <end position="33"/>
    </location>
</feature>
<reference evidence="7 8" key="1">
    <citation type="submission" date="2019-04" db="EMBL/GenBank/DDBJ databases">
        <title>Vagococcus sp. nov., isolated from faeces of yaks (Bos grunniens).</title>
        <authorList>
            <person name="Ge Y."/>
        </authorList>
    </citation>
    <scope>NUCLEOTIDE SEQUENCE [LARGE SCALE GENOMIC DNA]</scope>
    <source>
        <strain evidence="7 8">MN-17</strain>
    </source>
</reference>
<dbReference type="AlphaFoldDB" id="A0A4D7CYD8"/>
<dbReference type="PANTHER" id="PTHR43390">
    <property type="entry name" value="SIGNAL PEPTIDASE I"/>
    <property type="match status" value="1"/>
</dbReference>
<dbReference type="GO" id="GO:0006465">
    <property type="term" value="P:signal peptide processing"/>
    <property type="evidence" value="ECO:0007669"/>
    <property type="project" value="InterPro"/>
</dbReference>
<keyword evidence="6" id="KW-1133">Transmembrane helix</keyword>
<keyword evidence="6" id="KW-0812">Transmembrane</keyword>
<proteinExistence type="inferred from homology"/>
<dbReference type="SUPFAM" id="SSF51306">
    <property type="entry name" value="LexA/Signal peptidase"/>
    <property type="match status" value="1"/>
</dbReference>
<dbReference type="OrthoDB" id="2182076at2"/>
<evidence type="ECO:0000256" key="3">
    <source>
        <dbReference type="ARBA" id="ARBA00009370"/>
    </source>
</evidence>
<dbReference type="PROSITE" id="PS00761">
    <property type="entry name" value="SPASE_I_3"/>
    <property type="match status" value="1"/>
</dbReference>
<evidence type="ECO:0000256" key="1">
    <source>
        <dbReference type="ARBA" id="ARBA00000677"/>
    </source>
</evidence>
<dbReference type="PANTHER" id="PTHR43390:SF1">
    <property type="entry name" value="CHLOROPLAST PROCESSING PEPTIDASE"/>
    <property type="match status" value="1"/>
</dbReference>
<protein>
    <recommendedName>
        <fullName evidence="4 6">Signal peptidase I</fullName>
        <ecNumber evidence="4 6">3.4.21.89</ecNumber>
    </recommendedName>
</protein>
<dbReference type="CDD" id="cd06530">
    <property type="entry name" value="S26_SPase_I"/>
    <property type="match status" value="1"/>
</dbReference>
<dbReference type="NCBIfam" id="TIGR02227">
    <property type="entry name" value="sigpep_I_bact"/>
    <property type="match status" value="1"/>
</dbReference>
<dbReference type="GO" id="GO:0005886">
    <property type="term" value="C:plasma membrane"/>
    <property type="evidence" value="ECO:0007669"/>
    <property type="project" value="UniProtKB-SubCell"/>
</dbReference>
<keyword evidence="5 6" id="KW-0378">Hydrolase</keyword>
<dbReference type="EC" id="3.4.21.89" evidence="4 6"/>
<organism evidence="7 8">
    <name type="scientific">Vagococcus zengguangii</name>
    <dbReference type="NCBI Taxonomy" id="2571750"/>
    <lineage>
        <taxon>Bacteria</taxon>
        <taxon>Bacillati</taxon>
        <taxon>Bacillota</taxon>
        <taxon>Bacilli</taxon>
        <taxon>Lactobacillales</taxon>
        <taxon>Enterococcaceae</taxon>
        <taxon>Vagococcus</taxon>
    </lineage>
</organism>
<dbReference type="GO" id="GO:0009003">
    <property type="term" value="F:signal peptidase activity"/>
    <property type="evidence" value="ECO:0007669"/>
    <property type="project" value="UniProtKB-EC"/>
</dbReference>
<gene>
    <name evidence="7" type="primary">lepB</name>
    <name evidence="7" type="ORF">FA707_06990</name>
</gene>
<comment type="similarity">
    <text evidence="3 6">Belongs to the peptidase S26 family.</text>
</comment>
<accession>A0A4D7CYD8</accession>
<dbReference type="PROSITE" id="PS00760">
    <property type="entry name" value="SPASE_I_2"/>
    <property type="match status" value="1"/>
</dbReference>
<evidence type="ECO:0000256" key="4">
    <source>
        <dbReference type="ARBA" id="ARBA00013208"/>
    </source>
</evidence>
<evidence type="ECO:0000256" key="2">
    <source>
        <dbReference type="ARBA" id="ARBA00004401"/>
    </source>
</evidence>
<dbReference type="RefSeq" id="WP_136953549.1">
    <property type="nucleotide sequence ID" value="NZ_CP039712.1"/>
</dbReference>
<dbReference type="GO" id="GO:0004252">
    <property type="term" value="F:serine-type endopeptidase activity"/>
    <property type="evidence" value="ECO:0007669"/>
    <property type="project" value="InterPro"/>
</dbReference>
<dbReference type="InterPro" id="IPR036286">
    <property type="entry name" value="LexA/Signal_pep-like_sf"/>
</dbReference>
<sequence>MQQLKLLKTGLKIIFCLLLVAWLLVRFFISPAFHMISGKSMNPILNNGDYVLTTKVEEINRYSIIVIKEKKSEELLVKRVIGIPGDTVSVSGNNVSIGNQKSGDSSFTYNFQVTHDVISQLELNNKIPQNNFFVIGDNLKYSRDSRIFGLIEESQILEQVKWKIWPIADFQRVD</sequence>
<comment type="subcellular location">
    <subcellularLocation>
        <location evidence="2">Cell membrane</location>
        <topology evidence="2">Single-pass type II membrane protein</topology>
    </subcellularLocation>
    <subcellularLocation>
        <location evidence="6">Membrane</location>
        <topology evidence="6">Single-pass type II membrane protein</topology>
    </subcellularLocation>
</comment>
<dbReference type="Pfam" id="PF10502">
    <property type="entry name" value="Peptidase_S26"/>
    <property type="match status" value="1"/>
</dbReference>
<keyword evidence="6" id="KW-0472">Membrane</keyword>
<comment type="catalytic activity">
    <reaction evidence="1 6">
        <text>Cleavage of hydrophobic, N-terminal signal or leader sequences from secreted and periplasmic proteins.</text>
        <dbReference type="EC" id="3.4.21.89"/>
    </reaction>
</comment>
<dbReference type="Gene3D" id="2.10.109.10">
    <property type="entry name" value="Umud Fragment, subunit A"/>
    <property type="match status" value="1"/>
</dbReference>